<sequence>MELATQENNLFYMQDDDQDTDINVTAESPITATKSQHLRATI</sequence>
<reference evidence="2" key="1">
    <citation type="submission" date="2013-09" db="EMBL/GenBank/DDBJ databases">
        <title>Corchorus olitorius genome sequencing.</title>
        <authorList>
            <person name="Alam M."/>
            <person name="Haque M.S."/>
            <person name="Islam M.S."/>
            <person name="Emdad E.M."/>
            <person name="Islam M.M."/>
            <person name="Ahmed B."/>
            <person name="Halim A."/>
            <person name="Hossen Q.M.M."/>
            <person name="Hossain M.Z."/>
            <person name="Ahmed R."/>
            <person name="Khan M.M."/>
            <person name="Islam R."/>
            <person name="Rashid M.M."/>
            <person name="Khan S.A."/>
            <person name="Rahman M.S."/>
            <person name="Alam M."/>
            <person name="Yahiya A.S."/>
            <person name="Khan M.S."/>
            <person name="Azam M.S."/>
            <person name="Haque T."/>
            <person name="Lashkar M.Z.H."/>
            <person name="Akhand A.I."/>
            <person name="Morshed G."/>
            <person name="Roy S."/>
            <person name="Uddin K.S."/>
            <person name="Rabeya T."/>
            <person name="Hossain A.S."/>
            <person name="Chowdhury A."/>
            <person name="Snigdha A.R."/>
            <person name="Mortoza M.S."/>
            <person name="Matin S.A."/>
            <person name="Hoque S.M.E."/>
            <person name="Islam M.K."/>
            <person name="Roy D.K."/>
            <person name="Haider R."/>
            <person name="Moosa M.M."/>
            <person name="Elias S.M."/>
            <person name="Hasan A.M."/>
            <person name="Jahan S."/>
            <person name="Shafiuddin M."/>
            <person name="Mahmood N."/>
            <person name="Shommy N.S."/>
        </authorList>
    </citation>
    <scope>NUCLEOTIDE SEQUENCE [LARGE SCALE GENOMIC DNA]</scope>
    <source>
        <strain evidence="2">cv. O-4</strain>
    </source>
</reference>
<name>A0A1R3J4V4_9ROSI</name>
<protein>
    <submittedName>
        <fullName evidence="1">Uncharacterized protein</fullName>
    </submittedName>
</protein>
<dbReference type="EMBL" id="AWUE01016663">
    <property type="protein sequence ID" value="OMO89796.1"/>
    <property type="molecule type" value="Genomic_DNA"/>
</dbReference>
<proteinExistence type="predicted"/>
<comment type="caution">
    <text evidence="1">The sequence shown here is derived from an EMBL/GenBank/DDBJ whole genome shotgun (WGS) entry which is preliminary data.</text>
</comment>
<organism evidence="1 2">
    <name type="scientific">Corchorus olitorius</name>
    <dbReference type="NCBI Taxonomy" id="93759"/>
    <lineage>
        <taxon>Eukaryota</taxon>
        <taxon>Viridiplantae</taxon>
        <taxon>Streptophyta</taxon>
        <taxon>Embryophyta</taxon>
        <taxon>Tracheophyta</taxon>
        <taxon>Spermatophyta</taxon>
        <taxon>Magnoliopsida</taxon>
        <taxon>eudicotyledons</taxon>
        <taxon>Gunneridae</taxon>
        <taxon>Pentapetalae</taxon>
        <taxon>rosids</taxon>
        <taxon>malvids</taxon>
        <taxon>Malvales</taxon>
        <taxon>Malvaceae</taxon>
        <taxon>Grewioideae</taxon>
        <taxon>Apeibeae</taxon>
        <taxon>Corchorus</taxon>
    </lineage>
</organism>
<gene>
    <name evidence="1" type="ORF">COLO4_19590</name>
</gene>
<accession>A0A1R3J4V4</accession>
<evidence type="ECO:0000313" key="1">
    <source>
        <dbReference type="EMBL" id="OMO89796.1"/>
    </source>
</evidence>
<dbReference type="Proteomes" id="UP000187203">
    <property type="component" value="Unassembled WGS sequence"/>
</dbReference>
<dbReference type="AlphaFoldDB" id="A0A1R3J4V4"/>
<evidence type="ECO:0000313" key="2">
    <source>
        <dbReference type="Proteomes" id="UP000187203"/>
    </source>
</evidence>
<keyword evidence="2" id="KW-1185">Reference proteome</keyword>